<evidence type="ECO:0000313" key="4">
    <source>
        <dbReference type="WBParaSite" id="OFLC_0000330301-mRNA-1"/>
    </source>
</evidence>
<reference evidence="2 3" key="2">
    <citation type="submission" date="2018-11" db="EMBL/GenBank/DDBJ databases">
        <authorList>
            <consortium name="Pathogen Informatics"/>
        </authorList>
    </citation>
    <scope>NUCLEOTIDE SEQUENCE [LARGE SCALE GENOMIC DNA]</scope>
</reference>
<evidence type="ECO:0000313" key="2">
    <source>
        <dbReference type="EMBL" id="VDO36040.1"/>
    </source>
</evidence>
<organism evidence="4">
    <name type="scientific">Onchocerca flexuosa</name>
    <dbReference type="NCBI Taxonomy" id="387005"/>
    <lineage>
        <taxon>Eukaryota</taxon>
        <taxon>Metazoa</taxon>
        <taxon>Ecdysozoa</taxon>
        <taxon>Nematoda</taxon>
        <taxon>Chromadorea</taxon>
        <taxon>Rhabditida</taxon>
        <taxon>Spirurina</taxon>
        <taxon>Spiruromorpha</taxon>
        <taxon>Filarioidea</taxon>
        <taxon>Onchocercidae</taxon>
        <taxon>Onchocerca</taxon>
    </lineage>
</organism>
<feature type="region of interest" description="Disordered" evidence="1">
    <location>
        <begin position="77"/>
        <end position="108"/>
    </location>
</feature>
<evidence type="ECO:0000313" key="3">
    <source>
        <dbReference type="Proteomes" id="UP000267606"/>
    </source>
</evidence>
<evidence type="ECO:0000256" key="1">
    <source>
        <dbReference type="SAM" id="MobiDB-lite"/>
    </source>
</evidence>
<dbReference type="STRING" id="387005.A0A183H742"/>
<dbReference type="WBParaSite" id="OFLC_0000330301-mRNA-1">
    <property type="protein sequence ID" value="OFLC_0000330301-mRNA-1"/>
    <property type="gene ID" value="OFLC_0000330301"/>
</dbReference>
<sequence length="108" mass="12948">MAFGLSTSDLDGVLKTLNRIIVNEHERSWKLKHDDVEEFGKTKDELKVFIEEKRYWHKRWEEIHRYLMARKENAGNIMRRKKRANSRQNGSNDRAMKKRGCMKTVVID</sequence>
<proteinExistence type="predicted"/>
<dbReference type="Proteomes" id="UP000267606">
    <property type="component" value="Unassembled WGS sequence"/>
</dbReference>
<keyword evidence="3" id="KW-1185">Reference proteome</keyword>
<protein>
    <submittedName>
        <fullName evidence="2 4">Uncharacterized protein</fullName>
    </submittedName>
</protein>
<accession>A0A183H742</accession>
<reference evidence="4" key="1">
    <citation type="submission" date="2016-06" db="UniProtKB">
        <authorList>
            <consortium name="WormBaseParasite"/>
        </authorList>
    </citation>
    <scope>IDENTIFICATION</scope>
</reference>
<gene>
    <name evidence="2" type="ORF">OFLC_LOCUS3304</name>
</gene>
<dbReference type="EMBL" id="UZAJ01002171">
    <property type="protein sequence ID" value="VDO36040.1"/>
    <property type="molecule type" value="Genomic_DNA"/>
</dbReference>
<dbReference type="AlphaFoldDB" id="A0A183H742"/>
<name>A0A183H742_9BILA</name>